<gene>
    <name evidence="1" type="ORF">BDZ94DRAFT_1272091</name>
</gene>
<organism evidence="1 2">
    <name type="scientific">Collybia nuda</name>
    <dbReference type="NCBI Taxonomy" id="64659"/>
    <lineage>
        <taxon>Eukaryota</taxon>
        <taxon>Fungi</taxon>
        <taxon>Dikarya</taxon>
        <taxon>Basidiomycota</taxon>
        <taxon>Agaricomycotina</taxon>
        <taxon>Agaricomycetes</taxon>
        <taxon>Agaricomycetidae</taxon>
        <taxon>Agaricales</taxon>
        <taxon>Tricholomatineae</taxon>
        <taxon>Clitocybaceae</taxon>
        <taxon>Collybia</taxon>
    </lineage>
</organism>
<evidence type="ECO:0000313" key="1">
    <source>
        <dbReference type="EMBL" id="KAF9457844.1"/>
    </source>
</evidence>
<proteinExistence type="predicted"/>
<accession>A0A9P5XW88</accession>
<dbReference type="Proteomes" id="UP000807353">
    <property type="component" value="Unassembled WGS sequence"/>
</dbReference>
<protein>
    <submittedName>
        <fullName evidence="1">Uncharacterized protein</fullName>
    </submittedName>
</protein>
<evidence type="ECO:0000313" key="2">
    <source>
        <dbReference type="Proteomes" id="UP000807353"/>
    </source>
</evidence>
<feature type="non-terminal residue" evidence="1">
    <location>
        <position position="95"/>
    </location>
</feature>
<reference evidence="1" key="1">
    <citation type="submission" date="2020-11" db="EMBL/GenBank/DDBJ databases">
        <authorList>
            <consortium name="DOE Joint Genome Institute"/>
            <person name="Ahrendt S."/>
            <person name="Riley R."/>
            <person name="Andreopoulos W."/>
            <person name="Labutti K."/>
            <person name="Pangilinan J."/>
            <person name="Ruiz-Duenas F.J."/>
            <person name="Barrasa J.M."/>
            <person name="Sanchez-Garcia M."/>
            <person name="Camarero S."/>
            <person name="Miyauchi S."/>
            <person name="Serrano A."/>
            <person name="Linde D."/>
            <person name="Babiker R."/>
            <person name="Drula E."/>
            <person name="Ayuso-Fernandez I."/>
            <person name="Pacheco R."/>
            <person name="Padilla G."/>
            <person name="Ferreira P."/>
            <person name="Barriuso J."/>
            <person name="Kellner H."/>
            <person name="Castanera R."/>
            <person name="Alfaro M."/>
            <person name="Ramirez L."/>
            <person name="Pisabarro A.G."/>
            <person name="Kuo A."/>
            <person name="Tritt A."/>
            <person name="Lipzen A."/>
            <person name="He G."/>
            <person name="Yan M."/>
            <person name="Ng V."/>
            <person name="Cullen D."/>
            <person name="Martin F."/>
            <person name="Rosso M.-N."/>
            <person name="Henrissat B."/>
            <person name="Hibbett D."/>
            <person name="Martinez A.T."/>
            <person name="Grigoriev I.V."/>
        </authorList>
    </citation>
    <scope>NUCLEOTIDE SEQUENCE</scope>
    <source>
        <strain evidence="1">CBS 247.69</strain>
    </source>
</reference>
<sequence>MLQPLMLEFLASLHSLGKEHLVRDNEGVQRPSHVLHSRLNPKIALIVFETVLLSQQQALLYHDLFSCPSETSPPWPAGVLPNNVNDEMSIPPPSF</sequence>
<comment type="caution">
    <text evidence="1">The sequence shown here is derived from an EMBL/GenBank/DDBJ whole genome shotgun (WGS) entry which is preliminary data.</text>
</comment>
<dbReference type="EMBL" id="MU150356">
    <property type="protein sequence ID" value="KAF9457844.1"/>
    <property type="molecule type" value="Genomic_DNA"/>
</dbReference>
<keyword evidence="2" id="KW-1185">Reference proteome</keyword>
<dbReference type="AlphaFoldDB" id="A0A9P5XW88"/>
<name>A0A9P5XW88_9AGAR</name>